<evidence type="ECO:0000313" key="3">
    <source>
        <dbReference type="Proteomes" id="UP000278733"/>
    </source>
</evidence>
<protein>
    <submittedName>
        <fullName evidence="2">PabA-like protein</fullName>
    </submittedName>
</protein>
<dbReference type="Proteomes" id="UP000278733">
    <property type="component" value="Chromosome"/>
</dbReference>
<evidence type="ECO:0000313" key="2">
    <source>
        <dbReference type="EMBL" id="VEH66380.1"/>
    </source>
</evidence>
<dbReference type="SUPFAM" id="SSF56322">
    <property type="entry name" value="ADC synthase"/>
    <property type="match status" value="1"/>
</dbReference>
<reference evidence="2 3" key="1">
    <citation type="submission" date="2018-12" db="EMBL/GenBank/DDBJ databases">
        <authorList>
            <consortium name="Pathogen Informatics"/>
        </authorList>
    </citation>
    <scope>NUCLEOTIDE SEQUENCE [LARGE SCALE GENOMIC DNA]</scope>
    <source>
        <strain evidence="2 3">NCTC8284</strain>
    </source>
</reference>
<dbReference type="InterPro" id="IPR005801">
    <property type="entry name" value="ADC_synthase"/>
</dbReference>
<dbReference type="InterPro" id="IPR015890">
    <property type="entry name" value="Chorismate_C"/>
</dbReference>
<dbReference type="KEGG" id="rpne:NCTC8284_01548"/>
<name>A0A3S4U6D3_9PAST</name>
<feature type="domain" description="Chorismate-utilising enzyme C-terminal" evidence="1">
    <location>
        <begin position="1"/>
        <end position="56"/>
    </location>
</feature>
<sequence>MKGTINAALPDAENRLLNDEKEQREHYTIVDLMRNDLAMVASDIQVTKFRYVDRIATQKGEICKQVPKFVVNLMKNGNKYWSFACGFTAGRID</sequence>
<evidence type="ECO:0000259" key="1">
    <source>
        <dbReference type="Pfam" id="PF00425"/>
    </source>
</evidence>
<dbReference type="EMBL" id="LR134405">
    <property type="protein sequence ID" value="VEH66380.1"/>
    <property type="molecule type" value="Genomic_DNA"/>
</dbReference>
<organism evidence="2 3">
    <name type="scientific">Rodentibacter pneumotropicus</name>
    <dbReference type="NCBI Taxonomy" id="758"/>
    <lineage>
        <taxon>Bacteria</taxon>
        <taxon>Pseudomonadati</taxon>
        <taxon>Pseudomonadota</taxon>
        <taxon>Gammaproteobacteria</taxon>
        <taxon>Pasteurellales</taxon>
        <taxon>Pasteurellaceae</taxon>
        <taxon>Rodentibacter</taxon>
    </lineage>
</organism>
<dbReference type="Gene3D" id="3.60.120.10">
    <property type="entry name" value="Anthranilate synthase"/>
    <property type="match status" value="1"/>
</dbReference>
<dbReference type="Pfam" id="PF00425">
    <property type="entry name" value="Chorismate_bind"/>
    <property type="match status" value="1"/>
</dbReference>
<proteinExistence type="predicted"/>
<dbReference type="AlphaFoldDB" id="A0A3S4U6D3"/>
<accession>A0A3S4U6D3</accession>
<gene>
    <name evidence="2" type="ORF">NCTC8284_01548</name>
</gene>